<feature type="transmembrane region" description="Helical" evidence="2">
    <location>
        <begin position="94"/>
        <end position="117"/>
    </location>
</feature>
<dbReference type="InterPro" id="IPR036034">
    <property type="entry name" value="PDZ_sf"/>
</dbReference>
<keyword evidence="2" id="KW-0472">Membrane</keyword>
<evidence type="ECO:0000256" key="1">
    <source>
        <dbReference type="SAM" id="MobiDB-lite"/>
    </source>
</evidence>
<feature type="non-terminal residue" evidence="3">
    <location>
        <position position="1"/>
    </location>
</feature>
<dbReference type="Proteomes" id="UP001434883">
    <property type="component" value="Unassembled WGS sequence"/>
</dbReference>
<accession>A0ABV0RFN0</accession>
<name>A0ABV0RFN0_9TELE</name>
<dbReference type="Gene3D" id="2.30.42.10">
    <property type="match status" value="1"/>
</dbReference>
<dbReference type="EMBL" id="JAHRIN010043398">
    <property type="protein sequence ID" value="MEQ2206849.1"/>
    <property type="molecule type" value="Genomic_DNA"/>
</dbReference>
<keyword evidence="2" id="KW-1133">Transmembrane helix</keyword>
<dbReference type="PANTHER" id="PTHR13865:SF11">
    <property type="entry name" value="TIGHT JUNCTION PROTEIN ZO-3"/>
    <property type="match status" value="1"/>
</dbReference>
<sequence>VVWFLGTSVETGSLVVSVLFVKSMVRNSQGLRWTVLQTSCFREGIQRDAPCCAPQHQLARHHLAAGMCCLPLSLCSISHLSSIFYPLILLHSFSAFNVLCHFLLISALFISLFMAGLKGGLWFCSIRRERQASPRHWRHSCGGVGCSAWWTGHGTTLTVKRPRKIQIPAASRPSRAASQSNLLDQDPPRRTRRFSDSSDNRDAGRYSPSPQRNGYGASQPLMSTYKRLPQNYAPEKPIKTTLVKKKITDGKINGMTTENLSLLETKHLVEKSRGKLTMTVLRDDRKFLVSIPEVDDSPGNSNDELRKNSSSELEGKIFL</sequence>
<feature type="compositionally biased region" description="Basic and acidic residues" evidence="1">
    <location>
        <begin position="186"/>
        <end position="204"/>
    </location>
</feature>
<feature type="compositionally biased region" description="Low complexity" evidence="1">
    <location>
        <begin position="168"/>
        <end position="180"/>
    </location>
</feature>
<reference evidence="3 4" key="1">
    <citation type="submission" date="2021-06" db="EMBL/GenBank/DDBJ databases">
        <authorList>
            <person name="Palmer J.M."/>
        </authorList>
    </citation>
    <scope>NUCLEOTIDE SEQUENCE [LARGE SCALE GENOMIC DNA]</scope>
    <source>
        <strain evidence="3 4">XC_2019</strain>
        <tissue evidence="3">Muscle</tissue>
    </source>
</reference>
<organism evidence="3 4">
    <name type="scientific">Xenoophorus captivus</name>
    <dbReference type="NCBI Taxonomy" id="1517983"/>
    <lineage>
        <taxon>Eukaryota</taxon>
        <taxon>Metazoa</taxon>
        <taxon>Chordata</taxon>
        <taxon>Craniata</taxon>
        <taxon>Vertebrata</taxon>
        <taxon>Euteleostomi</taxon>
        <taxon>Actinopterygii</taxon>
        <taxon>Neopterygii</taxon>
        <taxon>Teleostei</taxon>
        <taxon>Neoteleostei</taxon>
        <taxon>Acanthomorphata</taxon>
        <taxon>Ovalentaria</taxon>
        <taxon>Atherinomorphae</taxon>
        <taxon>Cyprinodontiformes</taxon>
        <taxon>Goodeidae</taxon>
        <taxon>Xenoophorus</taxon>
    </lineage>
</organism>
<evidence type="ECO:0000256" key="2">
    <source>
        <dbReference type="SAM" id="Phobius"/>
    </source>
</evidence>
<proteinExistence type="predicted"/>
<gene>
    <name evidence="3" type="ORF">XENOCAPTIV_003777</name>
</gene>
<protein>
    <submittedName>
        <fullName evidence="3">Uncharacterized protein</fullName>
    </submittedName>
</protein>
<dbReference type="PANTHER" id="PTHR13865">
    <property type="entry name" value="TIGHT JUNCTION PROTEIN"/>
    <property type="match status" value="1"/>
</dbReference>
<feature type="region of interest" description="Disordered" evidence="1">
    <location>
        <begin position="292"/>
        <end position="319"/>
    </location>
</feature>
<keyword evidence="4" id="KW-1185">Reference proteome</keyword>
<keyword evidence="2" id="KW-0812">Transmembrane</keyword>
<evidence type="ECO:0000313" key="3">
    <source>
        <dbReference type="EMBL" id="MEQ2206849.1"/>
    </source>
</evidence>
<feature type="region of interest" description="Disordered" evidence="1">
    <location>
        <begin position="168"/>
        <end position="219"/>
    </location>
</feature>
<evidence type="ECO:0000313" key="4">
    <source>
        <dbReference type="Proteomes" id="UP001434883"/>
    </source>
</evidence>
<feature type="transmembrane region" description="Helical" evidence="2">
    <location>
        <begin position="63"/>
        <end position="88"/>
    </location>
</feature>
<comment type="caution">
    <text evidence="3">The sequence shown here is derived from an EMBL/GenBank/DDBJ whole genome shotgun (WGS) entry which is preliminary data.</text>
</comment>
<feature type="compositionally biased region" description="Basic and acidic residues" evidence="1">
    <location>
        <begin position="303"/>
        <end position="319"/>
    </location>
</feature>